<dbReference type="EC" id="2.3.1.20" evidence="4"/>
<keyword evidence="7" id="KW-0319">Glycerol metabolism</keyword>
<sequence length="461" mass="47702">MTVERASSADLAMGAVSTHSAVPQQFGVVLRLEPGADAEALRRLVAGRLGTVPRLRQRLVRVPPPAGRPVWVDDPAFDAEAHVRRLTCPTPGDEPALLDLAVGLVCARLDRARPRWSAAVVEGLADGGLAVVVVIDHVVSDGIGGLAVLARLADPGPPGDAAAPPPRPRPSYRALVADAARTRWSALRRAPGALRALRGSFRAGGGLHPPRAATCSLLAPTGNGRRFGVARTDLTALHAAAAELGGTVNDAVLVAVSTALRDLLAARGESVPEFQMGIVVTGRRSADLAHLGNVTSPLLVPVPSGGPAGERMRRIAGVVRRERDGSARSAALAVLVVRLAAGTGLYRRWLRSQRRLHTLVSNVPGPPGSMHLGGLLVTGMVPIAVGDSGNVTVSFACLSYAGTLSVTAAADPEQVPDLPALVEALQAGLDELAAPGVRHRLASEEQTVLEPAGQRPAEDGR</sequence>
<dbReference type="PANTHER" id="PTHR31650">
    <property type="entry name" value="O-ACYLTRANSFERASE (WSD1-LIKE) FAMILY PROTEIN"/>
    <property type="match status" value="1"/>
</dbReference>
<keyword evidence="5" id="KW-0444">Lipid biosynthesis</keyword>
<accession>A0A853CLY3</accession>
<evidence type="ECO:0000256" key="9">
    <source>
        <dbReference type="ARBA" id="ARBA00023315"/>
    </source>
</evidence>
<dbReference type="InterPro" id="IPR045034">
    <property type="entry name" value="O-acyltransferase_WSD1-like"/>
</dbReference>
<evidence type="ECO:0000256" key="10">
    <source>
        <dbReference type="ARBA" id="ARBA00048109"/>
    </source>
</evidence>
<dbReference type="AlphaFoldDB" id="A0A853CLY3"/>
<dbReference type="GO" id="GO:0005886">
    <property type="term" value="C:plasma membrane"/>
    <property type="evidence" value="ECO:0007669"/>
    <property type="project" value="TreeGrafter"/>
</dbReference>
<evidence type="ECO:0000256" key="6">
    <source>
        <dbReference type="ARBA" id="ARBA00022679"/>
    </source>
</evidence>
<dbReference type="InterPro" id="IPR004255">
    <property type="entry name" value="O-acyltransferase_WSD1_N"/>
</dbReference>
<dbReference type="SUPFAM" id="SSF52777">
    <property type="entry name" value="CoA-dependent acyltransferases"/>
    <property type="match status" value="2"/>
</dbReference>
<dbReference type="GO" id="GO:0004144">
    <property type="term" value="F:diacylglycerol O-acyltransferase activity"/>
    <property type="evidence" value="ECO:0007669"/>
    <property type="project" value="UniProtKB-EC"/>
</dbReference>
<gene>
    <name evidence="14" type="ORF">GGQ55_005028</name>
</gene>
<evidence type="ECO:0000313" key="15">
    <source>
        <dbReference type="Proteomes" id="UP000541969"/>
    </source>
</evidence>
<evidence type="ECO:0000256" key="2">
    <source>
        <dbReference type="ARBA" id="ARBA00005189"/>
    </source>
</evidence>
<dbReference type="Proteomes" id="UP000541969">
    <property type="component" value="Unassembled WGS sequence"/>
</dbReference>
<name>A0A853CLY3_9ACTN</name>
<evidence type="ECO:0000256" key="7">
    <source>
        <dbReference type="ARBA" id="ARBA00022798"/>
    </source>
</evidence>
<evidence type="ECO:0000259" key="13">
    <source>
        <dbReference type="Pfam" id="PF06974"/>
    </source>
</evidence>
<dbReference type="Gene3D" id="3.30.559.30">
    <property type="entry name" value="Nonribosomal peptide synthetase, condensation domain"/>
    <property type="match status" value="1"/>
</dbReference>
<dbReference type="GO" id="GO:0051701">
    <property type="term" value="P:biological process involved in interaction with host"/>
    <property type="evidence" value="ECO:0007669"/>
    <property type="project" value="TreeGrafter"/>
</dbReference>
<dbReference type="Gene3D" id="3.30.559.10">
    <property type="entry name" value="Chloramphenicol acetyltransferase-like domain"/>
    <property type="match status" value="1"/>
</dbReference>
<keyword evidence="6 14" id="KW-0808">Transferase</keyword>
<dbReference type="InterPro" id="IPR023213">
    <property type="entry name" value="CAT-like_dom_sf"/>
</dbReference>
<evidence type="ECO:0000256" key="4">
    <source>
        <dbReference type="ARBA" id="ARBA00013244"/>
    </source>
</evidence>
<feature type="domain" description="O-acyltransferase WSD1 C-terminal" evidence="13">
    <location>
        <begin position="292"/>
        <end position="432"/>
    </location>
</feature>
<dbReference type="GO" id="GO:0006071">
    <property type="term" value="P:glycerol metabolic process"/>
    <property type="evidence" value="ECO:0007669"/>
    <property type="project" value="UniProtKB-KW"/>
</dbReference>
<organism evidence="14 15">
    <name type="scientific">Petropleomorpha daqingensis</name>
    <dbReference type="NCBI Taxonomy" id="2026353"/>
    <lineage>
        <taxon>Bacteria</taxon>
        <taxon>Bacillati</taxon>
        <taxon>Actinomycetota</taxon>
        <taxon>Actinomycetes</taxon>
        <taxon>Geodermatophilales</taxon>
        <taxon>Geodermatophilaceae</taxon>
        <taxon>Petropleomorpha</taxon>
    </lineage>
</organism>
<dbReference type="UniPathway" id="UPA00282"/>
<evidence type="ECO:0000256" key="3">
    <source>
        <dbReference type="ARBA" id="ARBA00009587"/>
    </source>
</evidence>
<keyword evidence="15" id="KW-1185">Reference proteome</keyword>
<dbReference type="GO" id="GO:0071731">
    <property type="term" value="P:response to nitric oxide"/>
    <property type="evidence" value="ECO:0007669"/>
    <property type="project" value="TreeGrafter"/>
</dbReference>
<evidence type="ECO:0000259" key="12">
    <source>
        <dbReference type="Pfam" id="PF03007"/>
    </source>
</evidence>
<dbReference type="GO" id="GO:0001666">
    <property type="term" value="P:response to hypoxia"/>
    <property type="evidence" value="ECO:0007669"/>
    <property type="project" value="TreeGrafter"/>
</dbReference>
<keyword evidence="8" id="KW-0443">Lipid metabolism</keyword>
<evidence type="ECO:0000256" key="5">
    <source>
        <dbReference type="ARBA" id="ARBA00022516"/>
    </source>
</evidence>
<feature type="domain" description="O-acyltransferase WSD1-like N-terminal" evidence="12">
    <location>
        <begin position="37"/>
        <end position="252"/>
    </location>
</feature>
<comment type="caution">
    <text evidence="14">The sequence shown here is derived from an EMBL/GenBank/DDBJ whole genome shotgun (WGS) entry which is preliminary data.</text>
</comment>
<comment type="similarity">
    <text evidence="3">Belongs to the long-chain O-acyltransferase family.</text>
</comment>
<dbReference type="RefSeq" id="WP_179721580.1">
    <property type="nucleotide sequence ID" value="NZ_JACBZT010000001.1"/>
</dbReference>
<dbReference type="Pfam" id="PF06974">
    <property type="entry name" value="WS_DGAT_C"/>
    <property type="match status" value="1"/>
</dbReference>
<evidence type="ECO:0000256" key="11">
    <source>
        <dbReference type="SAM" id="MobiDB-lite"/>
    </source>
</evidence>
<comment type="pathway">
    <text evidence="1">Glycerolipid metabolism; triacylglycerol biosynthesis.</text>
</comment>
<comment type="pathway">
    <text evidence="2">Lipid metabolism.</text>
</comment>
<protein>
    <recommendedName>
        <fullName evidence="4">diacylglycerol O-acyltransferase</fullName>
        <ecNumber evidence="4">2.3.1.20</ecNumber>
    </recommendedName>
</protein>
<dbReference type="GO" id="GO:0019432">
    <property type="term" value="P:triglyceride biosynthetic process"/>
    <property type="evidence" value="ECO:0007669"/>
    <property type="project" value="UniProtKB-UniPathway"/>
</dbReference>
<reference evidence="14 15" key="1">
    <citation type="submission" date="2020-07" db="EMBL/GenBank/DDBJ databases">
        <title>Sequencing the genomes of 1000 actinobacteria strains.</title>
        <authorList>
            <person name="Klenk H.-P."/>
        </authorList>
    </citation>
    <scope>NUCLEOTIDE SEQUENCE [LARGE SCALE GENOMIC DNA]</scope>
    <source>
        <strain evidence="14 15">DSM 104001</strain>
    </source>
</reference>
<evidence type="ECO:0000256" key="8">
    <source>
        <dbReference type="ARBA" id="ARBA00023098"/>
    </source>
</evidence>
<evidence type="ECO:0000313" key="14">
    <source>
        <dbReference type="EMBL" id="NYJ08750.1"/>
    </source>
</evidence>
<dbReference type="PANTHER" id="PTHR31650:SF1">
    <property type="entry name" value="WAX ESTER SYNTHASE_DIACYLGLYCEROL ACYLTRANSFERASE 4-RELATED"/>
    <property type="match status" value="1"/>
</dbReference>
<proteinExistence type="inferred from homology"/>
<dbReference type="InterPro" id="IPR009721">
    <property type="entry name" value="O-acyltransferase_WSD1_C"/>
</dbReference>
<evidence type="ECO:0000256" key="1">
    <source>
        <dbReference type="ARBA" id="ARBA00004771"/>
    </source>
</evidence>
<feature type="region of interest" description="Disordered" evidence="11">
    <location>
        <begin position="441"/>
        <end position="461"/>
    </location>
</feature>
<dbReference type="EMBL" id="JACBZT010000001">
    <property type="protein sequence ID" value="NYJ08750.1"/>
    <property type="molecule type" value="Genomic_DNA"/>
</dbReference>
<keyword evidence="9 14" id="KW-0012">Acyltransferase</keyword>
<dbReference type="Pfam" id="PF03007">
    <property type="entry name" value="WS_DGAT_cat"/>
    <property type="match status" value="1"/>
</dbReference>
<comment type="catalytic activity">
    <reaction evidence="10">
        <text>an acyl-CoA + a 1,2-diacyl-sn-glycerol = a triacyl-sn-glycerol + CoA</text>
        <dbReference type="Rhea" id="RHEA:10868"/>
        <dbReference type="ChEBI" id="CHEBI:17815"/>
        <dbReference type="ChEBI" id="CHEBI:57287"/>
        <dbReference type="ChEBI" id="CHEBI:58342"/>
        <dbReference type="ChEBI" id="CHEBI:64615"/>
        <dbReference type="EC" id="2.3.1.20"/>
    </reaction>
</comment>